<evidence type="ECO:0000256" key="2">
    <source>
        <dbReference type="SAM" id="Phobius"/>
    </source>
</evidence>
<gene>
    <name evidence="3" type="ORF">AFK20_06390</name>
</gene>
<sequence length="108" mass="12320">MTQHKDTTHKPNTLETQKKRHSERFIHGLLDCLLMAGMVLFVLILATYCQPARATYDEKSQVTKSHSLTCENTSQLTYENTSQVSISQSNAQAYRQALHKHSLSIRKT</sequence>
<keyword evidence="4" id="KW-1185">Reference proteome</keyword>
<protein>
    <submittedName>
        <fullName evidence="3">Uncharacterized protein</fullName>
    </submittedName>
</protein>
<proteinExistence type="predicted"/>
<evidence type="ECO:0000256" key="1">
    <source>
        <dbReference type="SAM" id="MobiDB-lite"/>
    </source>
</evidence>
<evidence type="ECO:0000313" key="4">
    <source>
        <dbReference type="Proteomes" id="UP000053900"/>
    </source>
</evidence>
<keyword evidence="2" id="KW-1133">Transmembrane helix</keyword>
<accession>A0ABR5IMF1</accession>
<evidence type="ECO:0000313" key="3">
    <source>
        <dbReference type="EMBL" id="KND22182.1"/>
    </source>
</evidence>
<dbReference type="Proteomes" id="UP000053900">
    <property type="component" value="Unassembled WGS sequence"/>
</dbReference>
<feature type="transmembrane region" description="Helical" evidence="2">
    <location>
        <begin position="28"/>
        <end position="48"/>
    </location>
</feature>
<comment type="caution">
    <text evidence="3">The sequence shown here is derived from an EMBL/GenBank/DDBJ whole genome shotgun (WGS) entry which is preliminary data.</text>
</comment>
<name>A0ABR5IMF1_9HYPH</name>
<reference evidence="3 4" key="1">
    <citation type="submission" date="2015-07" db="EMBL/GenBank/DDBJ databases">
        <title>Draft genome of Enhydrobacter aerosaccus.</title>
        <authorList>
            <person name="Wang X."/>
        </authorList>
    </citation>
    <scope>NUCLEOTIDE SEQUENCE [LARGE SCALE GENOMIC DNA]</scope>
    <source>
        <strain evidence="3 4">CGMCC9176</strain>
    </source>
</reference>
<dbReference type="EMBL" id="LGSW01000003">
    <property type="protein sequence ID" value="KND22182.1"/>
    <property type="molecule type" value="Genomic_DNA"/>
</dbReference>
<keyword evidence="2" id="KW-0812">Transmembrane</keyword>
<feature type="region of interest" description="Disordered" evidence="1">
    <location>
        <begin position="1"/>
        <end position="20"/>
    </location>
</feature>
<organism evidence="3 4">
    <name type="scientific">Enhydrobacter aerosaccus</name>
    <dbReference type="NCBI Taxonomy" id="225324"/>
    <lineage>
        <taxon>Bacteria</taxon>
        <taxon>Pseudomonadati</taxon>
        <taxon>Pseudomonadota</taxon>
        <taxon>Alphaproteobacteria</taxon>
        <taxon>Hyphomicrobiales</taxon>
        <taxon>Enhydrobacter</taxon>
    </lineage>
</organism>
<keyword evidence="2" id="KW-0472">Membrane</keyword>